<dbReference type="RefSeq" id="XP_002175896.1">
    <property type="nucleotide sequence ID" value="XM_002175860.2"/>
</dbReference>
<dbReference type="OrthoDB" id="5348092at2759"/>
<evidence type="ECO:0000256" key="7">
    <source>
        <dbReference type="ARBA" id="ARBA00022824"/>
    </source>
</evidence>
<dbReference type="eggNOG" id="KOG3339">
    <property type="taxonomic scope" value="Eukaryota"/>
</dbReference>
<comment type="subcellular location">
    <subcellularLocation>
        <location evidence="1 11">Endoplasmic reticulum membrane</location>
        <topology evidence="1 11">Single-pass membrane protein</topology>
    </subcellularLocation>
    <subcellularLocation>
        <location evidence="2">Nucleus membrane</location>
        <topology evidence="2">Single-pass membrane protein</topology>
    </subcellularLocation>
</comment>
<dbReference type="HOGENOM" id="CLU_064541_0_1_1"/>
<keyword evidence="15" id="KW-1185">Reference proteome</keyword>
<dbReference type="JaponicusDB" id="SJAG_04821">
    <property type="gene designation" value="alg14"/>
</dbReference>
<evidence type="ECO:0000256" key="8">
    <source>
        <dbReference type="ARBA" id="ARBA00022989"/>
    </source>
</evidence>
<evidence type="ECO:0000256" key="9">
    <source>
        <dbReference type="ARBA" id="ARBA00023136"/>
    </source>
</evidence>
<comment type="subunit">
    <text evidence="4 11">Heterodimer with ALG13 to form a functional enzyme.</text>
</comment>
<evidence type="ECO:0000313" key="15">
    <source>
        <dbReference type="Proteomes" id="UP000001744"/>
    </source>
</evidence>
<evidence type="ECO:0000256" key="1">
    <source>
        <dbReference type="ARBA" id="ARBA00004389"/>
    </source>
</evidence>
<dbReference type="STRING" id="402676.B6K7U9"/>
<dbReference type="EMBL" id="KE651168">
    <property type="protein sequence ID" value="EEB09603.1"/>
    <property type="molecule type" value="Genomic_DNA"/>
</dbReference>
<dbReference type="PANTHER" id="PTHR12154">
    <property type="entry name" value="GLYCOSYL TRANSFERASE-RELATED"/>
    <property type="match status" value="1"/>
</dbReference>
<evidence type="ECO:0000313" key="13">
    <source>
        <dbReference type="EMBL" id="EEB09603.1"/>
    </source>
</evidence>
<comment type="caution">
    <text evidence="11">Lacks conserved residue(s) required for the propagation of feature annotation.</text>
</comment>
<sequence length="210" mass="23497">MRTILLISILLLFPCLPILLHRTTFASESSHAAEKHLLAFFGSGGHTAEMMSLLNALNSTLYPVRTYVTGRDDKMSQKKAKVLMSQQADLRTQLLSVPRARYVKQSWLTTPFTAFISLFGALRVIFMNEFGTPDVLLCNGPGTCVLICFSAMLARLLGKPIKIVYVESFARVRSLSLSGKILMPFVDRFLVQFPELVEKYKKAEYIGIVA</sequence>
<dbReference type="InterPro" id="IPR013969">
    <property type="entry name" value="Oligosacch_biosynth_Alg14"/>
</dbReference>
<dbReference type="AlphaFoldDB" id="B6K7U9"/>
<name>B6K7U9_SCHJY</name>
<evidence type="ECO:0000256" key="3">
    <source>
        <dbReference type="ARBA" id="ARBA00009731"/>
    </source>
</evidence>
<gene>
    <name evidence="14" type="primary">alg14</name>
    <name evidence="11" type="synonym">ALG14</name>
    <name evidence="13" type="ORF">SJAG_04821</name>
</gene>
<comment type="similarity">
    <text evidence="3 11">Belongs to the ALG14 family.</text>
</comment>
<feature type="signal peptide" evidence="12">
    <location>
        <begin position="1"/>
        <end position="26"/>
    </location>
</feature>
<dbReference type="Gene3D" id="3.40.50.2000">
    <property type="entry name" value="Glycogen Phosphorylase B"/>
    <property type="match status" value="1"/>
</dbReference>
<evidence type="ECO:0000256" key="10">
    <source>
        <dbReference type="ARBA" id="ARBA00032062"/>
    </source>
</evidence>
<dbReference type="GO" id="GO:0043541">
    <property type="term" value="C:UDP-N-acetylglucosamine transferase complex"/>
    <property type="evidence" value="ECO:0000318"/>
    <property type="project" value="GO_Central"/>
</dbReference>
<accession>B6K7U9</accession>
<feature type="transmembrane region" description="Helical" evidence="11">
    <location>
        <begin position="139"/>
        <end position="158"/>
    </location>
</feature>
<dbReference type="GeneID" id="7049401"/>
<evidence type="ECO:0000256" key="4">
    <source>
        <dbReference type="ARBA" id="ARBA00011335"/>
    </source>
</evidence>
<dbReference type="Pfam" id="PF08660">
    <property type="entry name" value="Alg14"/>
    <property type="match status" value="1"/>
</dbReference>
<keyword evidence="12" id="KW-0732">Signal</keyword>
<evidence type="ECO:0000256" key="12">
    <source>
        <dbReference type="SAM" id="SignalP"/>
    </source>
</evidence>
<keyword evidence="6 11" id="KW-0812">Transmembrane</keyword>
<keyword evidence="9 11" id="KW-0472">Membrane</keyword>
<reference evidence="13 15" key="1">
    <citation type="journal article" date="2011" name="Science">
        <title>Comparative functional genomics of the fission yeasts.</title>
        <authorList>
            <person name="Rhind N."/>
            <person name="Chen Z."/>
            <person name="Yassour M."/>
            <person name="Thompson D.A."/>
            <person name="Haas B.J."/>
            <person name="Habib N."/>
            <person name="Wapinski I."/>
            <person name="Roy S."/>
            <person name="Lin M.F."/>
            <person name="Heiman D.I."/>
            <person name="Young S.K."/>
            <person name="Furuya K."/>
            <person name="Guo Y."/>
            <person name="Pidoux A."/>
            <person name="Chen H.M."/>
            <person name="Robbertse B."/>
            <person name="Goldberg J.M."/>
            <person name="Aoki K."/>
            <person name="Bayne E.H."/>
            <person name="Berlin A.M."/>
            <person name="Desjardins C.A."/>
            <person name="Dobbs E."/>
            <person name="Dukaj L."/>
            <person name="Fan L."/>
            <person name="FitzGerald M.G."/>
            <person name="French C."/>
            <person name="Gujja S."/>
            <person name="Hansen K."/>
            <person name="Keifenheim D."/>
            <person name="Levin J.Z."/>
            <person name="Mosher R.A."/>
            <person name="Mueller C.A."/>
            <person name="Pfiffner J."/>
            <person name="Priest M."/>
            <person name="Russ C."/>
            <person name="Smialowska A."/>
            <person name="Swoboda P."/>
            <person name="Sykes S.M."/>
            <person name="Vaughn M."/>
            <person name="Vengrova S."/>
            <person name="Yoder R."/>
            <person name="Zeng Q."/>
            <person name="Allshire R."/>
            <person name="Baulcombe D."/>
            <person name="Birren B.W."/>
            <person name="Brown W."/>
            <person name="Ekwall K."/>
            <person name="Kellis M."/>
            <person name="Leatherwood J."/>
            <person name="Levin H."/>
            <person name="Margalit H."/>
            <person name="Martienssen R."/>
            <person name="Nieduszynski C.A."/>
            <person name="Spatafora J.W."/>
            <person name="Friedman N."/>
            <person name="Dalgaard J.Z."/>
            <person name="Baumann P."/>
            <person name="Niki H."/>
            <person name="Regev A."/>
            <person name="Nusbaum C."/>
        </authorList>
    </citation>
    <scope>NUCLEOTIDE SEQUENCE [LARGE SCALE GENOMIC DNA]</scope>
    <source>
        <strain evidence="15">yFS275 / FY16936</strain>
    </source>
</reference>
<organism evidence="13 15">
    <name type="scientific">Schizosaccharomyces japonicus (strain yFS275 / FY16936)</name>
    <name type="common">Fission yeast</name>
    <dbReference type="NCBI Taxonomy" id="402676"/>
    <lineage>
        <taxon>Eukaryota</taxon>
        <taxon>Fungi</taxon>
        <taxon>Dikarya</taxon>
        <taxon>Ascomycota</taxon>
        <taxon>Taphrinomycotina</taxon>
        <taxon>Schizosaccharomycetes</taxon>
        <taxon>Schizosaccharomycetales</taxon>
        <taxon>Schizosaccharomycetaceae</taxon>
        <taxon>Schizosaccharomyces</taxon>
    </lineage>
</organism>
<evidence type="ECO:0000256" key="11">
    <source>
        <dbReference type="RuleBase" id="RU362127"/>
    </source>
</evidence>
<dbReference type="VEuPathDB" id="FungiDB:SJAG_04821"/>
<keyword evidence="13" id="KW-0808">Transferase</keyword>
<comment type="function">
    <text evidence="11">Involved in protein N-glycosylation. Essential for the second step of the dolichol-linked oligosaccharide pathway. Anchors the catalytic subunit ALG13 to the ER.</text>
</comment>
<feature type="chain" id="PRO_5002847613" description="UDP-N-acetylglucosamine transferase subunit ALG14" evidence="12">
    <location>
        <begin position="27"/>
        <end position="210"/>
    </location>
</feature>
<keyword evidence="7 11" id="KW-0256">Endoplasmic reticulum</keyword>
<dbReference type="OMA" id="GTCCIIT"/>
<keyword evidence="8 11" id="KW-1133">Transmembrane helix</keyword>
<proteinExistence type="inferred from homology"/>
<evidence type="ECO:0000256" key="6">
    <source>
        <dbReference type="ARBA" id="ARBA00022692"/>
    </source>
</evidence>
<evidence type="ECO:0000256" key="2">
    <source>
        <dbReference type="ARBA" id="ARBA00004590"/>
    </source>
</evidence>
<dbReference type="GO" id="GO:0016740">
    <property type="term" value="F:transferase activity"/>
    <property type="evidence" value="ECO:0007669"/>
    <property type="project" value="UniProtKB-KW"/>
</dbReference>
<dbReference type="Proteomes" id="UP000001744">
    <property type="component" value="Unassembled WGS sequence"/>
</dbReference>
<dbReference type="GO" id="GO:0006488">
    <property type="term" value="P:dolichol-linked oligosaccharide biosynthetic process"/>
    <property type="evidence" value="ECO:0000318"/>
    <property type="project" value="GO_Central"/>
</dbReference>
<protein>
    <recommendedName>
        <fullName evidence="5 11">UDP-N-acetylglucosamine transferase subunit ALG14</fullName>
    </recommendedName>
    <alternativeName>
        <fullName evidence="10 11">Asparagine-linked glycosylation protein 14</fullName>
    </alternativeName>
</protein>
<dbReference type="PANTHER" id="PTHR12154:SF4">
    <property type="entry name" value="UDP-N-ACETYLGLUCOSAMINE TRANSFERASE SUBUNIT ALG14 HOMOLOG"/>
    <property type="match status" value="1"/>
</dbReference>
<evidence type="ECO:0000256" key="5">
    <source>
        <dbReference type="ARBA" id="ARBA00017467"/>
    </source>
</evidence>
<feature type="transmembrane region" description="Helical" evidence="11">
    <location>
        <begin position="107"/>
        <end position="127"/>
    </location>
</feature>
<dbReference type="GO" id="GO:0031965">
    <property type="term" value="C:nuclear membrane"/>
    <property type="evidence" value="ECO:0007669"/>
    <property type="project" value="UniProtKB-SubCell"/>
</dbReference>
<evidence type="ECO:0000313" key="14">
    <source>
        <dbReference type="JaponicusDB" id="SJAG_04821"/>
    </source>
</evidence>